<name>A0A4Z2H2E1_9TELE</name>
<reference evidence="1 2" key="1">
    <citation type="submission" date="2019-03" db="EMBL/GenBank/DDBJ databases">
        <title>First draft genome of Liparis tanakae, snailfish: a comprehensive survey of snailfish specific genes.</title>
        <authorList>
            <person name="Kim W."/>
            <person name="Song I."/>
            <person name="Jeong J.-H."/>
            <person name="Kim D."/>
            <person name="Kim S."/>
            <person name="Ryu S."/>
            <person name="Song J.Y."/>
            <person name="Lee S.K."/>
        </authorList>
    </citation>
    <scope>NUCLEOTIDE SEQUENCE [LARGE SCALE GENOMIC DNA]</scope>
    <source>
        <tissue evidence="1">Muscle</tissue>
    </source>
</reference>
<proteinExistence type="predicted"/>
<comment type="caution">
    <text evidence="1">The sequence shown here is derived from an EMBL/GenBank/DDBJ whole genome shotgun (WGS) entry which is preliminary data.</text>
</comment>
<dbReference type="AlphaFoldDB" id="A0A4Z2H2E1"/>
<accession>A0A4Z2H2E1</accession>
<gene>
    <name evidence="1" type="ORF">EYF80_030538</name>
</gene>
<protein>
    <submittedName>
        <fullName evidence="1">Uncharacterized protein</fullName>
    </submittedName>
</protein>
<evidence type="ECO:0000313" key="1">
    <source>
        <dbReference type="EMBL" id="TNN59253.1"/>
    </source>
</evidence>
<sequence length="95" mass="10483">MSKSQNIISHQSPAKADVPVRSILGAFEVCELDAQSTLRRRAAFLSESTERLEAVALLIGKMRRRGMWLVAVCVNQSPPEGLNLSLHGSFFNSQK</sequence>
<dbReference type="EMBL" id="SRLO01000360">
    <property type="protein sequence ID" value="TNN59253.1"/>
    <property type="molecule type" value="Genomic_DNA"/>
</dbReference>
<evidence type="ECO:0000313" key="2">
    <source>
        <dbReference type="Proteomes" id="UP000314294"/>
    </source>
</evidence>
<dbReference type="Proteomes" id="UP000314294">
    <property type="component" value="Unassembled WGS sequence"/>
</dbReference>
<keyword evidence="2" id="KW-1185">Reference proteome</keyword>
<organism evidence="1 2">
    <name type="scientific">Liparis tanakae</name>
    <name type="common">Tanaka's snailfish</name>
    <dbReference type="NCBI Taxonomy" id="230148"/>
    <lineage>
        <taxon>Eukaryota</taxon>
        <taxon>Metazoa</taxon>
        <taxon>Chordata</taxon>
        <taxon>Craniata</taxon>
        <taxon>Vertebrata</taxon>
        <taxon>Euteleostomi</taxon>
        <taxon>Actinopterygii</taxon>
        <taxon>Neopterygii</taxon>
        <taxon>Teleostei</taxon>
        <taxon>Neoteleostei</taxon>
        <taxon>Acanthomorphata</taxon>
        <taxon>Eupercaria</taxon>
        <taxon>Perciformes</taxon>
        <taxon>Cottioidei</taxon>
        <taxon>Cottales</taxon>
        <taxon>Liparidae</taxon>
        <taxon>Liparis</taxon>
    </lineage>
</organism>